<keyword evidence="4" id="KW-1185">Reference proteome</keyword>
<reference evidence="3 4" key="1">
    <citation type="journal article" date="2009" name="Science">
        <title>Green evolution and dynamic adaptations revealed by genomes of the marine picoeukaryotes Micromonas.</title>
        <authorList>
            <person name="Worden A.Z."/>
            <person name="Lee J.H."/>
            <person name="Mock T."/>
            <person name="Rouze P."/>
            <person name="Simmons M.P."/>
            <person name="Aerts A.L."/>
            <person name="Allen A.E."/>
            <person name="Cuvelier M.L."/>
            <person name="Derelle E."/>
            <person name="Everett M.V."/>
            <person name="Foulon E."/>
            <person name="Grimwood J."/>
            <person name="Gundlach H."/>
            <person name="Henrissat B."/>
            <person name="Napoli C."/>
            <person name="McDonald S.M."/>
            <person name="Parker M.S."/>
            <person name="Rombauts S."/>
            <person name="Salamov A."/>
            <person name="Von Dassow P."/>
            <person name="Badger J.H."/>
            <person name="Coutinho P.M."/>
            <person name="Demir E."/>
            <person name="Dubchak I."/>
            <person name="Gentemann C."/>
            <person name="Eikrem W."/>
            <person name="Gready J.E."/>
            <person name="John U."/>
            <person name="Lanier W."/>
            <person name="Lindquist E.A."/>
            <person name="Lucas S."/>
            <person name="Mayer K.F."/>
            <person name="Moreau H."/>
            <person name="Not F."/>
            <person name="Otillar R."/>
            <person name="Panaud O."/>
            <person name="Pangilinan J."/>
            <person name="Paulsen I."/>
            <person name="Piegu B."/>
            <person name="Poliakov A."/>
            <person name="Robbens S."/>
            <person name="Schmutz J."/>
            <person name="Toulza E."/>
            <person name="Wyss T."/>
            <person name="Zelensky A."/>
            <person name="Zhou K."/>
            <person name="Armbrust E.V."/>
            <person name="Bhattacharya D."/>
            <person name="Goodenough U.W."/>
            <person name="Van de Peer Y."/>
            <person name="Grigoriev I.V."/>
        </authorList>
    </citation>
    <scope>NUCLEOTIDE SEQUENCE [LARGE SCALE GENOMIC DNA]</scope>
    <source>
        <strain evidence="3 4">CCMP1545</strain>
    </source>
</reference>
<feature type="region of interest" description="Disordered" evidence="1">
    <location>
        <begin position="134"/>
        <end position="213"/>
    </location>
</feature>
<dbReference type="RefSeq" id="XP_003062956.1">
    <property type="nucleotide sequence ID" value="XM_003062910.1"/>
</dbReference>
<name>C1N487_MICPC</name>
<sequence length="213" mass="23089">MRARRALLVAVAIAILALARCGASASDARAPDAVADVADVAHRASAAAAAAAASARDDDDRLPLARRRRRRRQRAPARALLQVNNPAVATYCDYATANWRCAALAVTDDCAAEKCCVARCDFITLVPIRPRPRGERRSLRTLPPGVSLRPSPLAFKPDTPRRLSTPPSDAFQLHPDIIARMGNDPQRELPLAQRDDVRGGPRARRRRDVGGAR</sequence>
<evidence type="ECO:0000313" key="4">
    <source>
        <dbReference type="Proteomes" id="UP000001876"/>
    </source>
</evidence>
<dbReference type="OrthoDB" id="1517790at2759"/>
<feature type="chain" id="PRO_5002912278" evidence="2">
    <location>
        <begin position="20"/>
        <end position="213"/>
    </location>
</feature>
<proteinExistence type="predicted"/>
<gene>
    <name evidence="3" type="ORF">MICPUCDRAFT_52454</name>
</gene>
<accession>C1N487</accession>
<keyword evidence="2" id="KW-0732">Signal</keyword>
<organism evidence="4">
    <name type="scientific">Micromonas pusilla (strain CCMP1545)</name>
    <name type="common">Picoplanktonic green alga</name>
    <dbReference type="NCBI Taxonomy" id="564608"/>
    <lineage>
        <taxon>Eukaryota</taxon>
        <taxon>Viridiplantae</taxon>
        <taxon>Chlorophyta</taxon>
        <taxon>Mamiellophyceae</taxon>
        <taxon>Mamiellales</taxon>
        <taxon>Mamiellaceae</taxon>
        <taxon>Micromonas</taxon>
    </lineage>
</organism>
<dbReference type="GeneID" id="9688396"/>
<dbReference type="Proteomes" id="UP000001876">
    <property type="component" value="Unassembled WGS sequence"/>
</dbReference>
<dbReference type="InterPro" id="IPR006311">
    <property type="entry name" value="TAT_signal"/>
</dbReference>
<dbReference type="EMBL" id="GG663747">
    <property type="protein sequence ID" value="EEH52895.1"/>
    <property type="molecule type" value="Genomic_DNA"/>
</dbReference>
<evidence type="ECO:0000256" key="1">
    <source>
        <dbReference type="SAM" id="MobiDB-lite"/>
    </source>
</evidence>
<dbReference type="PROSITE" id="PS51318">
    <property type="entry name" value="TAT"/>
    <property type="match status" value="1"/>
</dbReference>
<protein>
    <submittedName>
        <fullName evidence="3">Predicted protein</fullName>
    </submittedName>
</protein>
<dbReference type="AlphaFoldDB" id="C1N487"/>
<feature type="signal peptide" evidence="2">
    <location>
        <begin position="1"/>
        <end position="19"/>
    </location>
</feature>
<dbReference type="KEGG" id="mpp:MICPUCDRAFT_52454"/>
<evidence type="ECO:0000313" key="3">
    <source>
        <dbReference type="EMBL" id="EEH52895.1"/>
    </source>
</evidence>
<evidence type="ECO:0000256" key="2">
    <source>
        <dbReference type="SAM" id="SignalP"/>
    </source>
</evidence>